<keyword evidence="3" id="KW-1185">Reference proteome</keyword>
<feature type="compositionally biased region" description="Polar residues" evidence="1">
    <location>
        <begin position="138"/>
        <end position="148"/>
    </location>
</feature>
<comment type="caution">
    <text evidence="2">The sequence shown here is derived from an EMBL/GenBank/DDBJ whole genome shotgun (WGS) entry which is preliminary data.</text>
</comment>
<feature type="compositionally biased region" description="Basic residues" evidence="1">
    <location>
        <begin position="106"/>
        <end position="118"/>
    </location>
</feature>
<evidence type="ECO:0000313" key="2">
    <source>
        <dbReference type="EMBL" id="KAF9923228.1"/>
    </source>
</evidence>
<feature type="compositionally biased region" description="Gly residues" evidence="1">
    <location>
        <begin position="31"/>
        <end position="48"/>
    </location>
</feature>
<feature type="non-terminal residue" evidence="2">
    <location>
        <position position="280"/>
    </location>
</feature>
<accession>A0A9P6II67</accession>
<dbReference type="InterPro" id="IPR018857">
    <property type="entry name" value="TORC1_cplx_su_TCO89"/>
</dbReference>
<feature type="region of interest" description="Disordered" evidence="1">
    <location>
        <begin position="30"/>
        <end position="70"/>
    </location>
</feature>
<dbReference type="GO" id="GO:0031931">
    <property type="term" value="C:TORC1 complex"/>
    <property type="evidence" value="ECO:0007669"/>
    <property type="project" value="InterPro"/>
</dbReference>
<evidence type="ECO:0000256" key="1">
    <source>
        <dbReference type="SAM" id="MobiDB-lite"/>
    </source>
</evidence>
<protein>
    <submittedName>
        <fullName evidence="2">Uncharacterized protein</fullName>
    </submittedName>
</protein>
<reference evidence="2" key="1">
    <citation type="journal article" date="2020" name="Fungal Divers.">
        <title>Resolving the Mortierellaceae phylogeny through synthesis of multi-gene phylogenetics and phylogenomics.</title>
        <authorList>
            <person name="Vandepol N."/>
            <person name="Liber J."/>
            <person name="Desiro A."/>
            <person name="Na H."/>
            <person name="Kennedy M."/>
            <person name="Barry K."/>
            <person name="Grigoriev I.V."/>
            <person name="Miller A.N."/>
            <person name="O'Donnell K."/>
            <person name="Stajich J.E."/>
            <person name="Bonito G."/>
        </authorList>
    </citation>
    <scope>NUCLEOTIDE SEQUENCE</scope>
    <source>
        <strain evidence="2">MES-2147</strain>
    </source>
</reference>
<dbReference type="OrthoDB" id="5430106at2759"/>
<feature type="region of interest" description="Disordered" evidence="1">
    <location>
        <begin position="260"/>
        <end position="280"/>
    </location>
</feature>
<feature type="compositionally biased region" description="Low complexity" evidence="1">
    <location>
        <begin position="155"/>
        <end position="168"/>
    </location>
</feature>
<feature type="compositionally biased region" description="Polar residues" evidence="1">
    <location>
        <begin position="171"/>
        <end position="196"/>
    </location>
</feature>
<sequence length="280" mass="28755">MAIHPKQTAVVGTDDYPSTVASSVATITTSGLGGTITGSSTGGGGGGEASRQQQQQGGGGLKITSPTTMQPSPAVELVSKFLTGGGASAGAGNTISAAHSAEDHHHPHHHNLHHHHTIHGSPTANKRQVGGRGGYDRSNATSPQQRPGFTSKFYPASPSQPQLSSSAPKAITTSNTLIPPTIVTTMSSDDPFSESLSGGGQGGGHTPLTPSSAVSPASAIAAAAVAQSNLSGNGSKTGTLSRTQQKLWLQRDNLQDVDGDEMARRKRVQKDMDRINREYK</sequence>
<feature type="compositionally biased region" description="Basic and acidic residues" evidence="1">
    <location>
        <begin position="269"/>
        <end position="280"/>
    </location>
</feature>
<dbReference type="AlphaFoldDB" id="A0A9P6II67"/>
<proteinExistence type="predicted"/>
<dbReference type="Pfam" id="PF10452">
    <property type="entry name" value="TCO89"/>
    <property type="match status" value="1"/>
</dbReference>
<dbReference type="Proteomes" id="UP000749646">
    <property type="component" value="Unassembled WGS sequence"/>
</dbReference>
<evidence type="ECO:0000313" key="3">
    <source>
        <dbReference type="Proteomes" id="UP000749646"/>
    </source>
</evidence>
<feature type="region of interest" description="Disordered" evidence="1">
    <location>
        <begin position="99"/>
        <end position="216"/>
    </location>
</feature>
<dbReference type="EMBL" id="JAAAHW010010733">
    <property type="protein sequence ID" value="KAF9923228.1"/>
    <property type="molecule type" value="Genomic_DNA"/>
</dbReference>
<gene>
    <name evidence="2" type="ORF">BGZ65_009020</name>
</gene>
<dbReference type="GO" id="GO:0031929">
    <property type="term" value="P:TOR signaling"/>
    <property type="evidence" value="ECO:0007669"/>
    <property type="project" value="InterPro"/>
</dbReference>
<name>A0A9P6II67_9FUNG</name>
<organism evidence="2 3">
    <name type="scientific">Modicella reniformis</name>
    <dbReference type="NCBI Taxonomy" id="1440133"/>
    <lineage>
        <taxon>Eukaryota</taxon>
        <taxon>Fungi</taxon>
        <taxon>Fungi incertae sedis</taxon>
        <taxon>Mucoromycota</taxon>
        <taxon>Mortierellomycotina</taxon>
        <taxon>Mortierellomycetes</taxon>
        <taxon>Mortierellales</taxon>
        <taxon>Mortierellaceae</taxon>
        <taxon>Modicella</taxon>
    </lineage>
</organism>